<dbReference type="InterPro" id="IPR020667">
    <property type="entry name" value="DNA_mismatch_repair_MutL"/>
</dbReference>
<dbReference type="InterPro" id="IPR042121">
    <property type="entry name" value="MutL_C_regsub"/>
</dbReference>
<dbReference type="GO" id="GO:0004519">
    <property type="term" value="F:endonuclease activity"/>
    <property type="evidence" value="ECO:0007669"/>
    <property type="project" value="UniProtKB-KW"/>
</dbReference>
<evidence type="ECO:0000256" key="5">
    <source>
        <dbReference type="HAMAP-Rule" id="MF_00149"/>
    </source>
</evidence>
<dbReference type="RefSeq" id="WP_382273149.1">
    <property type="nucleotide sequence ID" value="NZ_JBHTBU010000003.1"/>
</dbReference>
<keyword evidence="9" id="KW-1185">Reference proteome</keyword>
<dbReference type="InterPro" id="IPR020568">
    <property type="entry name" value="Ribosomal_Su5_D2-typ_SF"/>
</dbReference>
<dbReference type="InterPro" id="IPR014790">
    <property type="entry name" value="MutL_C"/>
</dbReference>
<dbReference type="PANTHER" id="PTHR10073">
    <property type="entry name" value="DNA MISMATCH REPAIR PROTEIN MLH, PMS, MUTL"/>
    <property type="match status" value="1"/>
</dbReference>
<dbReference type="Gene3D" id="3.30.230.10">
    <property type="match status" value="1"/>
</dbReference>
<dbReference type="CDD" id="cd03482">
    <property type="entry name" value="MutL_Trans_MutL"/>
    <property type="match status" value="1"/>
</dbReference>
<dbReference type="InterPro" id="IPR002099">
    <property type="entry name" value="MutL/Mlh/PMS"/>
</dbReference>
<evidence type="ECO:0000259" key="7">
    <source>
        <dbReference type="SMART" id="SM01340"/>
    </source>
</evidence>
<keyword evidence="8" id="KW-0378">Hydrolase</keyword>
<dbReference type="InterPro" id="IPR014762">
    <property type="entry name" value="DNA_mismatch_repair_CS"/>
</dbReference>
<protein>
    <recommendedName>
        <fullName evidence="2 5">DNA mismatch repair protein MutL</fullName>
    </recommendedName>
</protein>
<dbReference type="InterPro" id="IPR014721">
    <property type="entry name" value="Ribsml_uS5_D2-typ_fold_subgr"/>
</dbReference>
<comment type="caution">
    <text evidence="8">The sequence shown here is derived from an EMBL/GenBank/DDBJ whole genome shotgun (WGS) entry which is preliminary data.</text>
</comment>
<comment type="similarity">
    <text evidence="1 5">Belongs to the DNA mismatch repair MutL/HexB family.</text>
</comment>
<dbReference type="Gene3D" id="3.30.565.10">
    <property type="entry name" value="Histidine kinase-like ATPase, C-terminal domain"/>
    <property type="match status" value="1"/>
</dbReference>
<name>A0ABW2IFI9_9BURK</name>
<accession>A0ABW2IFI9</accession>
<dbReference type="NCBIfam" id="TIGR00585">
    <property type="entry name" value="mutl"/>
    <property type="match status" value="1"/>
</dbReference>
<keyword evidence="8" id="KW-0540">Nuclease</keyword>
<dbReference type="CDD" id="cd16926">
    <property type="entry name" value="HATPase_MutL-MLH-PMS-like"/>
    <property type="match status" value="1"/>
</dbReference>
<dbReference type="Gene3D" id="3.30.1370.100">
    <property type="entry name" value="MutL, C-terminal domain, regulatory subdomain"/>
    <property type="match status" value="1"/>
</dbReference>
<dbReference type="HAMAP" id="MF_00149">
    <property type="entry name" value="DNA_mis_repair"/>
    <property type="match status" value="1"/>
</dbReference>
<evidence type="ECO:0000256" key="4">
    <source>
        <dbReference type="ARBA" id="ARBA00023204"/>
    </source>
</evidence>
<dbReference type="Proteomes" id="UP001596542">
    <property type="component" value="Unassembled WGS sequence"/>
</dbReference>
<dbReference type="Gene3D" id="3.30.1540.20">
    <property type="entry name" value="MutL, C-terminal domain, dimerisation subdomain"/>
    <property type="match status" value="1"/>
</dbReference>
<keyword evidence="3 5" id="KW-0227">DNA damage</keyword>
<reference evidence="9" key="1">
    <citation type="journal article" date="2019" name="Int. J. Syst. Evol. Microbiol.">
        <title>The Global Catalogue of Microorganisms (GCM) 10K type strain sequencing project: providing services to taxonomists for standard genome sequencing and annotation.</title>
        <authorList>
            <consortium name="The Broad Institute Genomics Platform"/>
            <consortium name="The Broad Institute Genome Sequencing Center for Infectious Disease"/>
            <person name="Wu L."/>
            <person name="Ma J."/>
        </authorList>
    </citation>
    <scope>NUCLEOTIDE SEQUENCE [LARGE SCALE GENOMIC DNA]</scope>
    <source>
        <strain evidence="9">KACC 12508</strain>
    </source>
</reference>
<dbReference type="Pfam" id="PF01119">
    <property type="entry name" value="DNA_mis_repair"/>
    <property type="match status" value="1"/>
</dbReference>
<dbReference type="SUPFAM" id="SSF55874">
    <property type="entry name" value="ATPase domain of HSP90 chaperone/DNA topoisomerase II/histidine kinase"/>
    <property type="match status" value="1"/>
</dbReference>
<evidence type="ECO:0000256" key="1">
    <source>
        <dbReference type="ARBA" id="ARBA00006082"/>
    </source>
</evidence>
<dbReference type="PROSITE" id="PS00058">
    <property type="entry name" value="DNA_MISMATCH_REPAIR_1"/>
    <property type="match status" value="1"/>
</dbReference>
<comment type="function">
    <text evidence="5">This protein is involved in the repair of mismatches in DNA. It is required for dam-dependent methyl-directed DNA mismatch repair. May act as a 'molecular matchmaker', a protein that promotes the formation of a stable complex between two or more DNA-binding proteins in an ATP-dependent manner without itself being part of a final effector complex.</text>
</comment>
<dbReference type="SMART" id="SM01340">
    <property type="entry name" value="DNA_mis_repair"/>
    <property type="match status" value="1"/>
</dbReference>
<proteinExistence type="inferred from homology"/>
<evidence type="ECO:0000313" key="8">
    <source>
        <dbReference type="EMBL" id="MFC7289896.1"/>
    </source>
</evidence>
<evidence type="ECO:0000313" key="9">
    <source>
        <dbReference type="Proteomes" id="UP001596542"/>
    </source>
</evidence>
<dbReference type="InterPro" id="IPR013507">
    <property type="entry name" value="DNA_mismatch_S5_2-like"/>
</dbReference>
<sequence length="613" mass="66623">MYATTQPFRPIQPLSDQLISQIAAGEVVERPSAVVKELLENALDAGATQISIRLEQGGVKRIAITDNGRGIAPEQLPLALARHATSKINSLNELENVGTLGFRGEALASIASVAQLTLTSRTADAQHAWEISGVQGSDQKNTVAPSSGAPGTTVDVQDLYFNTPARRKFLKTDQTEFGHCAEVVRRIALSRPDVAFSLSHNGKTVDHWAVNDIAKRSAHILGSEFSGARLPLEETAGPLHLHGYIGLPTASKARGDAQYFYVNGRFVRDKLLMHAVRSAYQDVLHGDRYPSYVISLDLDPALVDVNVHPSKIEVRFRDSRAVHQFVFHAVSRALAQTSATAFGAVPSPTPAPSGALPWLREQQQTTFAPQFQQQYGVAQTTANYGALFNTDSATTPAGTEPAPAYAAFTNSPAQTMSDDEFPLGFALAQLHGIFILAQNTKGLALVDMHAAHERILYEQLKNALDDNAMQVQPLLIPITFYADDVEVGTAEDSKDTLLSLGFDIAVMSPTTLAIRAVPTLLKNADAQSLARDVLRDVREYGGSRVLVERRNELLGTLACHTAVRANRMLTGPEMNALLRQMEATERADQCNHGRPTWVQLGLSDLDKLFERGR</sequence>
<evidence type="ECO:0000259" key="6">
    <source>
        <dbReference type="SMART" id="SM00853"/>
    </source>
</evidence>
<dbReference type="InterPro" id="IPR038973">
    <property type="entry name" value="MutL/Mlh/Pms-like"/>
</dbReference>
<dbReference type="SUPFAM" id="SSF54211">
    <property type="entry name" value="Ribosomal protein S5 domain 2-like"/>
    <property type="match status" value="1"/>
</dbReference>
<keyword evidence="8" id="KW-0255">Endonuclease</keyword>
<gene>
    <name evidence="5 8" type="primary">mutL</name>
    <name evidence="8" type="ORF">ACFQPC_17740</name>
</gene>
<dbReference type="InterPro" id="IPR037198">
    <property type="entry name" value="MutL_C_sf"/>
</dbReference>
<dbReference type="Pfam" id="PF13589">
    <property type="entry name" value="HATPase_c_3"/>
    <property type="match status" value="1"/>
</dbReference>
<evidence type="ECO:0000256" key="2">
    <source>
        <dbReference type="ARBA" id="ARBA00021975"/>
    </source>
</evidence>
<dbReference type="SMART" id="SM00853">
    <property type="entry name" value="MutL_C"/>
    <property type="match status" value="1"/>
</dbReference>
<feature type="domain" description="DNA mismatch repair protein S5" evidence="7">
    <location>
        <begin position="217"/>
        <end position="335"/>
    </location>
</feature>
<keyword evidence="4 5" id="KW-0234">DNA repair</keyword>
<feature type="domain" description="MutL C-terminal dimerisation" evidence="6">
    <location>
        <begin position="426"/>
        <end position="569"/>
    </location>
</feature>
<dbReference type="EMBL" id="JBHTBU010000003">
    <property type="protein sequence ID" value="MFC7289896.1"/>
    <property type="molecule type" value="Genomic_DNA"/>
</dbReference>
<dbReference type="InterPro" id="IPR036890">
    <property type="entry name" value="HATPase_C_sf"/>
</dbReference>
<dbReference type="SUPFAM" id="SSF118116">
    <property type="entry name" value="DNA mismatch repair protein MutL"/>
    <property type="match status" value="1"/>
</dbReference>
<dbReference type="Pfam" id="PF08676">
    <property type="entry name" value="MutL_C"/>
    <property type="match status" value="1"/>
</dbReference>
<dbReference type="PANTHER" id="PTHR10073:SF12">
    <property type="entry name" value="DNA MISMATCH REPAIR PROTEIN MLH1"/>
    <property type="match status" value="1"/>
</dbReference>
<dbReference type="InterPro" id="IPR042120">
    <property type="entry name" value="MutL_C_dimsub"/>
</dbReference>
<evidence type="ECO:0000256" key="3">
    <source>
        <dbReference type="ARBA" id="ARBA00022763"/>
    </source>
</evidence>
<organism evidence="8 9">
    <name type="scientific">Herminiimonas glaciei</name>
    <dbReference type="NCBI Taxonomy" id="523788"/>
    <lineage>
        <taxon>Bacteria</taxon>
        <taxon>Pseudomonadati</taxon>
        <taxon>Pseudomonadota</taxon>
        <taxon>Betaproteobacteria</taxon>
        <taxon>Burkholderiales</taxon>
        <taxon>Oxalobacteraceae</taxon>
        <taxon>Herminiimonas</taxon>
    </lineage>
</organism>